<evidence type="ECO:0000256" key="1">
    <source>
        <dbReference type="ARBA" id="ARBA00004167"/>
    </source>
</evidence>
<proteinExistence type="predicted"/>
<dbReference type="GO" id="GO:0016757">
    <property type="term" value="F:glycosyltransferase activity"/>
    <property type="evidence" value="ECO:0007669"/>
    <property type="project" value="UniProtKB-KW"/>
</dbReference>
<keyword evidence="7" id="KW-0325">Glycoprotein</keyword>
<dbReference type="GeneID" id="24922992"/>
<accession>D8MAG0</accession>
<dbReference type="InParanoid" id="D8MAG0"/>
<name>D8MAG0_BLAHO</name>
<evidence type="ECO:0000256" key="4">
    <source>
        <dbReference type="ARBA" id="ARBA00022692"/>
    </source>
</evidence>
<reference evidence="9" key="1">
    <citation type="submission" date="2010-02" db="EMBL/GenBank/DDBJ databases">
        <title>Sequencing and annotation of the Blastocystis hominis genome.</title>
        <authorList>
            <person name="Wincker P."/>
        </authorList>
    </citation>
    <scope>NUCLEOTIDE SEQUENCE</scope>
    <source>
        <strain evidence="9">Singapore isolate B</strain>
    </source>
</reference>
<gene>
    <name evidence="9" type="ORF">GSBLH_T00006868001</name>
</gene>
<evidence type="ECO:0000256" key="3">
    <source>
        <dbReference type="ARBA" id="ARBA00022679"/>
    </source>
</evidence>
<evidence type="ECO:0000313" key="10">
    <source>
        <dbReference type="Proteomes" id="UP000008312"/>
    </source>
</evidence>
<dbReference type="GO" id="GO:0016020">
    <property type="term" value="C:membrane"/>
    <property type="evidence" value="ECO:0007669"/>
    <property type="project" value="UniProtKB-SubCell"/>
</dbReference>
<keyword evidence="10" id="KW-1185">Reference proteome</keyword>
<keyword evidence="2" id="KW-0328">Glycosyltransferase</keyword>
<evidence type="ECO:0000256" key="5">
    <source>
        <dbReference type="ARBA" id="ARBA00022989"/>
    </source>
</evidence>
<keyword evidence="5" id="KW-1133">Transmembrane helix</keyword>
<dbReference type="Proteomes" id="UP000008312">
    <property type="component" value="Unassembled WGS sequence"/>
</dbReference>
<keyword evidence="4" id="KW-0812">Transmembrane</keyword>
<evidence type="ECO:0000256" key="2">
    <source>
        <dbReference type="ARBA" id="ARBA00022676"/>
    </source>
</evidence>
<dbReference type="PANTHER" id="PTHR20961:SF38">
    <property type="entry name" value="PROTEIN O-LINKED-MANNOSE BETA-1,4-N-ACETYLGLUCOSAMINYLTRANSFERASE 2"/>
    <property type="match status" value="1"/>
</dbReference>
<evidence type="ECO:0000256" key="7">
    <source>
        <dbReference type="ARBA" id="ARBA00023180"/>
    </source>
</evidence>
<dbReference type="RefSeq" id="XP_012899097.1">
    <property type="nucleotide sequence ID" value="XM_013043643.1"/>
</dbReference>
<dbReference type="EMBL" id="FN668689">
    <property type="protein sequence ID" value="CBK25049.2"/>
    <property type="molecule type" value="Genomic_DNA"/>
</dbReference>
<evidence type="ECO:0000259" key="8">
    <source>
        <dbReference type="Pfam" id="PF04577"/>
    </source>
</evidence>
<comment type="subcellular location">
    <subcellularLocation>
        <location evidence="1">Membrane</location>
        <topology evidence="1">Single-pass membrane protein</topology>
    </subcellularLocation>
</comment>
<dbReference type="OrthoDB" id="529273at2759"/>
<dbReference type="InterPro" id="IPR007657">
    <property type="entry name" value="Glycosyltransferase_61"/>
</dbReference>
<sequence>MKLDFPDFTRAASWDNISDFYNNQSFLKTTQSLSHTKYTIFPYLMHLGLGVKYAEWFELKKTSHSVILHRKQAVKEKHWEYNSTFSVAPLTNDMPSHDAIALLPSNRSYSTNVWYDRVAIMSTRGYVNIYHNAEWITNFYHIATNIEKFPLFSAFTIVNPTLIEGDPRSKWVLSYINETLSMFPPEIRPFYVPYSSFFEQHDHIWFRRAIFLFINTPVLDMFLSDIEPLLVKKIAYRYYGISELIAKPDKLKLLYIARQGEWRQILNERDMIRNITSKCKDVVEFEKAYFERNTHRMQVLSMRSTDILLGYHGAAFVNIMFMMPYSGFIEFFSPLLKPRYYDMMAQKTQLAYRSLTGNNIDLSKKPPRDGRNINMFIDVNMVVEYVNELVEIVNKEKYKIVSVI</sequence>
<dbReference type="InterPro" id="IPR049625">
    <property type="entry name" value="Glyco_transf_61_cat"/>
</dbReference>
<dbReference type="AlphaFoldDB" id="D8MAG0"/>
<evidence type="ECO:0000256" key="6">
    <source>
        <dbReference type="ARBA" id="ARBA00023136"/>
    </source>
</evidence>
<dbReference type="Pfam" id="PF04577">
    <property type="entry name" value="Glyco_transf_61"/>
    <property type="match status" value="1"/>
</dbReference>
<dbReference type="PANTHER" id="PTHR20961">
    <property type="entry name" value="GLYCOSYLTRANSFERASE"/>
    <property type="match status" value="1"/>
</dbReference>
<protein>
    <recommendedName>
        <fullName evidence="8">Glycosyltransferase 61 catalytic domain-containing protein</fullName>
    </recommendedName>
</protein>
<feature type="domain" description="Glycosyltransferase 61 catalytic" evidence="8">
    <location>
        <begin position="228"/>
        <end position="327"/>
    </location>
</feature>
<organism evidence="9">
    <name type="scientific">Blastocystis hominis</name>
    <dbReference type="NCBI Taxonomy" id="12968"/>
    <lineage>
        <taxon>Eukaryota</taxon>
        <taxon>Sar</taxon>
        <taxon>Stramenopiles</taxon>
        <taxon>Bigyra</taxon>
        <taxon>Opalozoa</taxon>
        <taxon>Opalinata</taxon>
        <taxon>Blastocystidae</taxon>
        <taxon>Blastocystis</taxon>
    </lineage>
</organism>
<keyword evidence="3" id="KW-0808">Transferase</keyword>
<evidence type="ECO:0000313" key="9">
    <source>
        <dbReference type="EMBL" id="CBK25049.2"/>
    </source>
</evidence>
<keyword evidence="6" id="KW-0472">Membrane</keyword>